<protein>
    <submittedName>
        <fullName evidence="2">Protein with sigma-70, region 4 domain</fullName>
    </submittedName>
</protein>
<dbReference type="Pfam" id="PF04545">
    <property type="entry name" value="Sigma70_r4"/>
    <property type="match status" value="1"/>
</dbReference>
<evidence type="ECO:0000259" key="1">
    <source>
        <dbReference type="Pfam" id="PF04545"/>
    </source>
</evidence>
<dbReference type="InterPro" id="IPR007630">
    <property type="entry name" value="RNA_pol_sigma70_r4"/>
</dbReference>
<feature type="domain" description="RNA polymerase sigma-70 region 4" evidence="1">
    <location>
        <begin position="221"/>
        <end position="250"/>
    </location>
</feature>
<dbReference type="PATRIC" id="fig|701521.8.peg.1725"/>
<keyword evidence="3" id="KW-1185">Reference proteome</keyword>
<dbReference type="STRING" id="701521.PECL_1824"/>
<dbReference type="Gene3D" id="1.10.10.10">
    <property type="entry name" value="Winged helix-like DNA-binding domain superfamily/Winged helix DNA-binding domain"/>
    <property type="match status" value="1"/>
</dbReference>
<dbReference type="Proteomes" id="UP000005444">
    <property type="component" value="Chromosome"/>
</dbReference>
<dbReference type="PRINTS" id="PR00046">
    <property type="entry name" value="SIGMA70FCT"/>
</dbReference>
<dbReference type="EMBL" id="CP003137">
    <property type="protein sequence ID" value="AEV96036.1"/>
    <property type="molecule type" value="Genomic_DNA"/>
</dbReference>
<dbReference type="eggNOG" id="COG0568">
    <property type="taxonomic scope" value="Bacteria"/>
</dbReference>
<dbReference type="InterPro" id="IPR000943">
    <property type="entry name" value="RNA_pol_sigma70"/>
</dbReference>
<dbReference type="SUPFAM" id="SSF88659">
    <property type="entry name" value="Sigma3 and sigma4 domains of RNA polymerase sigma factors"/>
    <property type="match status" value="1"/>
</dbReference>
<dbReference type="GO" id="GO:0003700">
    <property type="term" value="F:DNA-binding transcription factor activity"/>
    <property type="evidence" value="ECO:0007669"/>
    <property type="project" value="InterPro"/>
</dbReference>
<dbReference type="InterPro" id="IPR013324">
    <property type="entry name" value="RNA_pol_sigma_r3/r4-like"/>
</dbReference>
<reference evidence="2 3" key="1">
    <citation type="journal article" date="2012" name="J. Bacteriol.">
        <title>Complete Genome Sequence of the Beer Spoilage Organism Pediococcus claussenii ATCC BAA-344T.</title>
        <authorList>
            <person name="Pittet V."/>
            <person name="Abegunde T."/>
            <person name="Marfleet T."/>
            <person name="Haakensen M."/>
            <person name="Morrow K."/>
            <person name="Jayaprakash T."/>
            <person name="Schroeder K."/>
            <person name="Trost B."/>
            <person name="Byrns S."/>
            <person name="Bergsveinson J."/>
            <person name="Kusalik A."/>
            <person name="Ziola B."/>
        </authorList>
    </citation>
    <scope>NUCLEOTIDE SEQUENCE [LARGE SCALE GENOMIC DNA]</scope>
    <source>
        <strain evidence="2 3">ATCC BAA-344</strain>
    </source>
</reference>
<dbReference type="GO" id="GO:0006352">
    <property type="term" value="P:DNA-templated transcription initiation"/>
    <property type="evidence" value="ECO:0007669"/>
    <property type="project" value="InterPro"/>
</dbReference>
<organism evidence="2 3">
    <name type="scientific">Pediococcus claussenii (strain ATCC BAA-344 / DSM 14800 / JCM 18046 / KCTC 3811 / LMG 21948 / P06)</name>
    <dbReference type="NCBI Taxonomy" id="701521"/>
    <lineage>
        <taxon>Bacteria</taxon>
        <taxon>Bacillati</taxon>
        <taxon>Bacillota</taxon>
        <taxon>Bacilli</taxon>
        <taxon>Lactobacillales</taxon>
        <taxon>Lactobacillaceae</taxon>
        <taxon>Pediococcus</taxon>
    </lineage>
</organism>
<evidence type="ECO:0000313" key="3">
    <source>
        <dbReference type="Proteomes" id="UP000005444"/>
    </source>
</evidence>
<name>G8PBX8_PEDCP</name>
<gene>
    <name evidence="2" type="ordered locus">PECL_1824</name>
</gene>
<dbReference type="AlphaFoldDB" id="G8PBX8"/>
<proteinExistence type="predicted"/>
<evidence type="ECO:0000313" key="2">
    <source>
        <dbReference type="EMBL" id="AEV96036.1"/>
    </source>
</evidence>
<accession>G8PBX8</accession>
<dbReference type="KEGG" id="pce:PECL_1824"/>
<dbReference type="HOGENOM" id="CLU_349459_0_0_9"/>
<dbReference type="InterPro" id="IPR036388">
    <property type="entry name" value="WH-like_DNA-bd_sf"/>
</dbReference>
<sequence length="806" mass="94038">MRILLEEIWMIKDPSLYELLNVQIKERDIERFSESNLALIDILNPLIDAEQLAALVSPARKANRLITQIQKAKQLNLKDLKVTDAQLLFGFGLTAVGMNALRKKMPEGFDILMIKKAFQNDPTIFDQRSEEITEIVEKWTDWQNTEDAIKTFTPDDDKLIERAEILRKQWKRLTEQDVVTPEEKQKQKTLKLLKVKKIPSTLSEFIKQDFYQKKLFVDRLNGCTLQEIGEKNDLSRERVRQITTKIIKKLPVFEDVQPYRNLLAHYDFSLEDFEWFTKKPGYIFRYIRLLDGAGEGRTSYEFISGASDISEAEKQQYAVEHKLLLASNGTVQALSSRAIYEDVLNLLANKTVSETEFITSVNEYVKTKNLPSEYLISKSHALEAAIQRLPVVYRGHGHFRQYQIDDAKDFIEELDQLFDVFPGIYGVNYFYKLNPDLMELLDIHNGTELANVIKQLGISKFPHIFKIVRQSQVWIGIGHQDDFYINALQQLSGKTLDEVVDYFSDEYAFSSSTTRTTLLRDYRLFFKDNVVVNEYWEPQNPVFFDRVRRELKQPIYSEEKFTQIIRRIDEQARLNPRLAIQLGYIQREILYVKEQYSKQGEAIDAMLDQAQISVSEVKSLNNLAVNVRLRELERTHQLVLVDNEHFKRIDQLEKVGITKATIQEFLDQVNEKVNLNQFFSWTSLKNDGFESPLSDLNLKNEFYQNILFSTGEFTKIITREPLFIKLSSNSTVRTRISDFLVQAMPEDVMFVDDLLQVLRNYYGLKFSREKLLGKVNQIGGTIYSPQLDLIYRDKSIMVNDSQFNLK</sequence>